<evidence type="ECO:0000256" key="1">
    <source>
        <dbReference type="SAM" id="MobiDB-lite"/>
    </source>
</evidence>
<dbReference type="PROSITE" id="PS51021">
    <property type="entry name" value="BAR"/>
    <property type="match status" value="1"/>
</dbReference>
<dbReference type="CDD" id="cd07593">
    <property type="entry name" value="BAR_MUG137_fungi"/>
    <property type="match status" value="1"/>
</dbReference>
<name>A0A3M7M8U7_9PLEO</name>
<gene>
    <name evidence="3" type="ORF">GMOD_00008533</name>
</gene>
<evidence type="ECO:0000259" key="2">
    <source>
        <dbReference type="PROSITE" id="PS51021"/>
    </source>
</evidence>
<dbReference type="InterPro" id="IPR027267">
    <property type="entry name" value="AH/BAR_dom_sf"/>
</dbReference>
<feature type="compositionally biased region" description="Low complexity" evidence="1">
    <location>
        <begin position="19"/>
        <end position="42"/>
    </location>
</feature>
<dbReference type="SUPFAM" id="SSF103657">
    <property type="entry name" value="BAR/IMD domain-like"/>
    <property type="match status" value="1"/>
</dbReference>
<protein>
    <submittedName>
        <fullName evidence="3">Bar domain-containing</fullName>
    </submittedName>
</protein>
<dbReference type="AlphaFoldDB" id="A0A3M7M8U7"/>
<feature type="compositionally biased region" description="Polar residues" evidence="1">
    <location>
        <begin position="366"/>
        <end position="376"/>
    </location>
</feature>
<keyword evidence="4" id="KW-1185">Reference proteome</keyword>
<feature type="compositionally biased region" description="Polar residues" evidence="1">
    <location>
        <begin position="318"/>
        <end position="350"/>
    </location>
</feature>
<accession>A0A3M7M8U7</accession>
<feature type="compositionally biased region" description="Low complexity" evidence="1">
    <location>
        <begin position="421"/>
        <end position="439"/>
    </location>
</feature>
<dbReference type="Proteomes" id="UP000265663">
    <property type="component" value="Unassembled WGS sequence"/>
</dbReference>
<dbReference type="Gene3D" id="1.20.1270.60">
    <property type="entry name" value="Arfaptin homology (AH) domain/BAR domain"/>
    <property type="match status" value="1"/>
</dbReference>
<reference evidence="3 4" key="1">
    <citation type="journal article" date="2014" name="PLoS ONE">
        <title>De novo Genome Assembly of the Fungal Plant Pathogen Pyrenophora semeniperda.</title>
        <authorList>
            <person name="Soliai M.M."/>
            <person name="Meyer S.E."/>
            <person name="Udall J.A."/>
            <person name="Elzinga D.E."/>
            <person name="Hermansen R.A."/>
            <person name="Bodily P.M."/>
            <person name="Hart A.A."/>
            <person name="Coleman C.E."/>
        </authorList>
    </citation>
    <scope>NUCLEOTIDE SEQUENCE [LARGE SCALE GENOMIC DNA]</scope>
    <source>
        <strain evidence="3 4">CCB06</strain>
        <tissue evidence="3">Mycelium</tissue>
    </source>
</reference>
<dbReference type="Pfam" id="PF03114">
    <property type="entry name" value="BAR"/>
    <property type="match status" value="1"/>
</dbReference>
<dbReference type="SMART" id="SM00721">
    <property type="entry name" value="BAR"/>
    <property type="match status" value="1"/>
</dbReference>
<feature type="region of interest" description="Disordered" evidence="1">
    <location>
        <begin position="281"/>
        <end position="485"/>
    </location>
</feature>
<sequence>MATSTLPPSASHPHHRHSASSGLSGLSGLYTHHPTPTQPRTPAADMNVTKKFDRFKQWTNEKMGAEARTGLSDEFKALEVEMNLRHEGMDKMQQAMAVYVKSLSKRAEGADKEKQLPGGHLGSSMVTHGEDFEPDSEFGICLSSLGRANERLARVQETYVASATSSWLEGLERSLVQMKEYQATRKKLETRRLAYDTSLAKMQKTKKEDFRMEEELRSQKAKYEETSEEVFRRMQDIKESEVDMVQDLTAFLDAELSYYDRCREILLTVKREWPVRDNRTLAPRPARSRSNTAHGYAERFNPVEEEPEPEPARMTIPKLSTQRSRSPVPDQSPSGYSLRPSISRTSTYDNSTREDSPARRLARVPTDSSTISSGRNNLRPVRRASSTQQNAFADDYEDDYDPSASNGYRRNDRDRSPPSPDTASSVGSARGSAISRAASWTTASDQGGNGKKAPPPPPPSRAKKPPPPPPPMKRSALSETQLARY</sequence>
<dbReference type="InterPro" id="IPR004148">
    <property type="entry name" value="BAR_dom"/>
</dbReference>
<dbReference type="OrthoDB" id="14167at2759"/>
<feature type="compositionally biased region" description="Pro residues" evidence="1">
    <location>
        <begin position="453"/>
        <end position="472"/>
    </location>
</feature>
<evidence type="ECO:0000313" key="3">
    <source>
        <dbReference type="EMBL" id="RMZ70878.1"/>
    </source>
</evidence>
<dbReference type="EMBL" id="KE747825">
    <property type="protein sequence ID" value="RMZ70878.1"/>
    <property type="molecule type" value="Genomic_DNA"/>
</dbReference>
<organism evidence="3 4">
    <name type="scientific">Pyrenophora seminiperda CCB06</name>
    <dbReference type="NCBI Taxonomy" id="1302712"/>
    <lineage>
        <taxon>Eukaryota</taxon>
        <taxon>Fungi</taxon>
        <taxon>Dikarya</taxon>
        <taxon>Ascomycota</taxon>
        <taxon>Pezizomycotina</taxon>
        <taxon>Dothideomycetes</taxon>
        <taxon>Pleosporomycetidae</taxon>
        <taxon>Pleosporales</taxon>
        <taxon>Pleosporineae</taxon>
        <taxon>Pleosporaceae</taxon>
        <taxon>Pyrenophora</taxon>
    </lineage>
</organism>
<feature type="domain" description="BAR" evidence="2">
    <location>
        <begin position="60"/>
        <end position="282"/>
    </location>
</feature>
<evidence type="ECO:0000313" key="4">
    <source>
        <dbReference type="Proteomes" id="UP000265663"/>
    </source>
</evidence>
<feature type="region of interest" description="Disordered" evidence="1">
    <location>
        <begin position="1"/>
        <end position="45"/>
    </location>
</feature>
<proteinExistence type="predicted"/>
<dbReference type="GO" id="GO:0005737">
    <property type="term" value="C:cytoplasm"/>
    <property type="evidence" value="ECO:0007669"/>
    <property type="project" value="InterPro"/>
</dbReference>